<gene>
    <name evidence="1" type="ORF">DYB32_001429</name>
</gene>
<evidence type="ECO:0000313" key="1">
    <source>
        <dbReference type="EMBL" id="RHY33749.1"/>
    </source>
</evidence>
<proteinExistence type="predicted"/>
<dbReference type="Proteomes" id="UP000285060">
    <property type="component" value="Unassembled WGS sequence"/>
</dbReference>
<accession>A0A3R6YEV1</accession>
<organism evidence="1 2">
    <name type="scientific">Aphanomyces invadans</name>
    <dbReference type="NCBI Taxonomy" id="157072"/>
    <lineage>
        <taxon>Eukaryota</taxon>
        <taxon>Sar</taxon>
        <taxon>Stramenopiles</taxon>
        <taxon>Oomycota</taxon>
        <taxon>Saprolegniomycetes</taxon>
        <taxon>Saprolegniales</taxon>
        <taxon>Verrucalvaceae</taxon>
        <taxon>Aphanomyces</taxon>
    </lineage>
</organism>
<sequence length="385" mass="42513">MNPIAPSLSSTSVAHSTIRLVADNMPLDLLSKAATADGYNYILHEVTPAQLQVLRASILKLWDFEANAATPLSMEELNEWAEAGEFAVAIRLRGKTASFCTEDDAVLAVAETSKPTTASSTDLVASVVGTVRHMTVYRTKHTTELLMHIGCPVFLWDRTRLHETGAVAQGYFHVPSKSFQPAALGQRLPRIESGKDIVTYLSTAFVAPEVEGTGLRHHLSYGKLARNMPNYRHAARLGHRIFLTTTLYDHRGAGLKFAHPFLQLVAKLARDIGIELGLGAAISFNVIHWSVQSCWDEDATVVMACIDPMDGFDVDSSYMYTSPRPSSISNLARDSSHIAGIRSRPYTQYTQSSAKWWNWPKRVVESMMKSNSRGVSGIDRTSRVY</sequence>
<dbReference type="VEuPathDB" id="FungiDB:H310_05946"/>
<dbReference type="EMBL" id="QUSY01000060">
    <property type="protein sequence ID" value="RHY33749.1"/>
    <property type="molecule type" value="Genomic_DNA"/>
</dbReference>
<reference evidence="1 2" key="1">
    <citation type="submission" date="2018-08" db="EMBL/GenBank/DDBJ databases">
        <title>Aphanomyces genome sequencing and annotation.</title>
        <authorList>
            <person name="Minardi D."/>
            <person name="Oidtmann B."/>
            <person name="Van Der Giezen M."/>
            <person name="Studholme D.J."/>
        </authorList>
    </citation>
    <scope>NUCLEOTIDE SEQUENCE [LARGE SCALE GENOMIC DNA]</scope>
    <source>
        <strain evidence="1 2">NJM0002</strain>
    </source>
</reference>
<dbReference type="AlphaFoldDB" id="A0A3R6YEV1"/>
<keyword evidence="2" id="KW-1185">Reference proteome</keyword>
<comment type="caution">
    <text evidence="1">The sequence shown here is derived from an EMBL/GenBank/DDBJ whole genome shotgun (WGS) entry which is preliminary data.</text>
</comment>
<protein>
    <submittedName>
        <fullName evidence="1">Uncharacterized protein</fullName>
    </submittedName>
</protein>
<name>A0A3R6YEV1_9STRA</name>
<evidence type="ECO:0000313" key="2">
    <source>
        <dbReference type="Proteomes" id="UP000285060"/>
    </source>
</evidence>